<dbReference type="PANTHER" id="PTHR43756">
    <property type="entry name" value="CHOLINE MONOOXYGENASE, CHLOROPLASTIC"/>
    <property type="match status" value="1"/>
</dbReference>
<dbReference type="SUPFAM" id="SSF55961">
    <property type="entry name" value="Bet v1-like"/>
    <property type="match status" value="1"/>
</dbReference>
<feature type="domain" description="Rieske" evidence="13">
    <location>
        <begin position="53"/>
        <end position="158"/>
    </location>
</feature>
<evidence type="ECO:0000256" key="1">
    <source>
        <dbReference type="ARBA" id="ARBA00001962"/>
    </source>
</evidence>
<dbReference type="CDD" id="cd00680">
    <property type="entry name" value="RHO_alpha_C"/>
    <property type="match status" value="1"/>
</dbReference>
<proteinExistence type="inferred from homology"/>
<comment type="pathway">
    <text evidence="3">Amine and polyamine biosynthesis; betaine biosynthesis via choline pathway; betaine aldehyde from choline (monooxygenase route): step 1/1.</text>
</comment>
<dbReference type="Gene3D" id="3.90.380.10">
    <property type="entry name" value="Naphthalene 1,2-dioxygenase Alpha Subunit, Chain A, domain 1"/>
    <property type="match status" value="2"/>
</dbReference>
<dbReference type="Proteomes" id="UP001316803">
    <property type="component" value="Unassembled WGS sequence"/>
</dbReference>
<evidence type="ECO:0000256" key="5">
    <source>
        <dbReference type="ARBA" id="ARBA00012763"/>
    </source>
</evidence>
<dbReference type="InterPro" id="IPR036922">
    <property type="entry name" value="Rieske_2Fe-2S_sf"/>
</dbReference>
<name>A0AAN8I593_9EURO</name>
<sequence>MPAILNYFGYGASKPVSEDKTPVRALPANWYTSQEMYELERRAIFSKHWQLLTHQVRLSAPGDWLKYEVAGFEIVICRDREGKINGFHNICRHRAFPVVTGEKGTARIFSCKYHGWSYGLNGKLSKAPGYQELQGFQKEKNSLLPIHIHIDHNGFIWVNLDGKEKPEIAWEDRYEGVDTQERFKQFNFEDYVFDHAWNQDGAYNWKILADNYNECYHCATTHPDIPAVADLGSYSVKVRDNYILHDGATTDEQRKKGLIVASTYFLPNASMNISPHFFFVQRFVPNGPMSSSMRYEVFRNKNSSEEDFQLVNQIYKRIMSEDKYLCDLTQRNLNAGVFVNGEMHPRMEKGPLYFQKFVRDTVMAHYKREQGVKQEIWPARQALPSTAMVSKEDIDFCSGLACQTNQEVLAW</sequence>
<evidence type="ECO:0000256" key="12">
    <source>
        <dbReference type="ARBA" id="ARBA00049097"/>
    </source>
</evidence>
<evidence type="ECO:0000256" key="3">
    <source>
        <dbReference type="ARBA" id="ARBA00004866"/>
    </source>
</evidence>
<comment type="similarity">
    <text evidence="4">Belongs to the choline monooxygenase family.</text>
</comment>
<gene>
    <name evidence="14" type="ORF">OHC33_007956</name>
</gene>
<keyword evidence="7" id="KW-0001">2Fe-2S</keyword>
<keyword evidence="15" id="KW-1185">Reference proteome</keyword>
<evidence type="ECO:0000256" key="8">
    <source>
        <dbReference type="ARBA" id="ARBA00022723"/>
    </source>
</evidence>
<dbReference type="AlphaFoldDB" id="A0AAN8I593"/>
<dbReference type="Pfam" id="PF00355">
    <property type="entry name" value="Rieske"/>
    <property type="match status" value="1"/>
</dbReference>
<comment type="catalytic activity">
    <reaction evidence="12">
        <text>choline + 2 reduced [2Fe-2S]-[ferredoxin] + O2 + 2 H(+) = betaine aldehyde hydrate + 2 oxidized [2Fe-2S]-[ferredoxin] + H2O</text>
        <dbReference type="Rhea" id="RHEA:17769"/>
        <dbReference type="Rhea" id="RHEA-COMP:10000"/>
        <dbReference type="Rhea" id="RHEA-COMP:10001"/>
        <dbReference type="ChEBI" id="CHEBI:15354"/>
        <dbReference type="ChEBI" id="CHEBI:15377"/>
        <dbReference type="ChEBI" id="CHEBI:15378"/>
        <dbReference type="ChEBI" id="CHEBI:15379"/>
        <dbReference type="ChEBI" id="CHEBI:15870"/>
        <dbReference type="ChEBI" id="CHEBI:33737"/>
        <dbReference type="ChEBI" id="CHEBI:33738"/>
        <dbReference type="EC" id="1.14.15.7"/>
    </reaction>
</comment>
<keyword evidence="11" id="KW-0411">Iron-sulfur</keyword>
<evidence type="ECO:0000256" key="2">
    <source>
        <dbReference type="ARBA" id="ARBA00002149"/>
    </source>
</evidence>
<dbReference type="EC" id="1.14.15.7" evidence="5"/>
<dbReference type="CDD" id="cd03469">
    <property type="entry name" value="Rieske_RO_Alpha_N"/>
    <property type="match status" value="1"/>
</dbReference>
<dbReference type="GO" id="GO:0019133">
    <property type="term" value="F:choline monooxygenase activity"/>
    <property type="evidence" value="ECO:0007669"/>
    <property type="project" value="UniProtKB-EC"/>
</dbReference>
<dbReference type="Pfam" id="PF00848">
    <property type="entry name" value="Ring_hydroxyl_A"/>
    <property type="match status" value="1"/>
</dbReference>
<comment type="cofactor">
    <cofactor evidence="1">
        <name>Fe cation</name>
        <dbReference type="ChEBI" id="CHEBI:24875"/>
    </cofactor>
</comment>
<evidence type="ECO:0000313" key="14">
    <source>
        <dbReference type="EMBL" id="KAK5950885.1"/>
    </source>
</evidence>
<evidence type="ECO:0000313" key="15">
    <source>
        <dbReference type="Proteomes" id="UP001316803"/>
    </source>
</evidence>
<accession>A0AAN8I593</accession>
<evidence type="ECO:0000256" key="7">
    <source>
        <dbReference type="ARBA" id="ARBA00022714"/>
    </source>
</evidence>
<evidence type="ECO:0000256" key="10">
    <source>
        <dbReference type="ARBA" id="ARBA00023004"/>
    </source>
</evidence>
<evidence type="ECO:0000256" key="4">
    <source>
        <dbReference type="ARBA" id="ARBA00010848"/>
    </source>
</evidence>
<dbReference type="SUPFAM" id="SSF50022">
    <property type="entry name" value="ISP domain"/>
    <property type="match status" value="1"/>
</dbReference>
<dbReference type="InterPro" id="IPR017941">
    <property type="entry name" value="Rieske_2Fe-2S"/>
</dbReference>
<dbReference type="PROSITE" id="PS51296">
    <property type="entry name" value="RIESKE"/>
    <property type="match status" value="1"/>
</dbReference>
<keyword evidence="9" id="KW-0560">Oxidoreductase</keyword>
<dbReference type="GO" id="GO:0051537">
    <property type="term" value="F:2 iron, 2 sulfur cluster binding"/>
    <property type="evidence" value="ECO:0007669"/>
    <property type="project" value="UniProtKB-KW"/>
</dbReference>
<keyword evidence="8" id="KW-0479">Metal-binding</keyword>
<dbReference type="EMBL" id="JAKLMC020000023">
    <property type="protein sequence ID" value="KAK5950885.1"/>
    <property type="molecule type" value="Genomic_DNA"/>
</dbReference>
<comment type="function">
    <text evidence="2">Catalyzes the first step of the osmoprotectant glycine betaine synthesis.</text>
</comment>
<reference evidence="14 15" key="1">
    <citation type="submission" date="2022-12" db="EMBL/GenBank/DDBJ databases">
        <title>Genomic features and morphological characterization of a novel Knufia sp. strain isolated from spacecraft assembly facility.</title>
        <authorList>
            <person name="Teixeira M."/>
            <person name="Chander A.M."/>
            <person name="Stajich J.E."/>
            <person name="Venkateswaran K."/>
        </authorList>
    </citation>
    <scope>NUCLEOTIDE SEQUENCE [LARGE SCALE GENOMIC DNA]</scope>
    <source>
        <strain evidence="14 15">FJI-L2-BK-P2</strain>
    </source>
</reference>
<dbReference type="PRINTS" id="PR00090">
    <property type="entry name" value="RNGDIOXGNASE"/>
</dbReference>
<evidence type="ECO:0000259" key="13">
    <source>
        <dbReference type="PROSITE" id="PS51296"/>
    </source>
</evidence>
<dbReference type="PANTHER" id="PTHR43756:SF5">
    <property type="entry name" value="CHOLINE MONOOXYGENASE, CHLOROPLASTIC"/>
    <property type="match status" value="1"/>
</dbReference>
<evidence type="ECO:0000256" key="9">
    <source>
        <dbReference type="ARBA" id="ARBA00023002"/>
    </source>
</evidence>
<dbReference type="Gene3D" id="2.102.10.10">
    <property type="entry name" value="Rieske [2Fe-2S] iron-sulphur domain"/>
    <property type="match status" value="1"/>
</dbReference>
<keyword evidence="10" id="KW-0408">Iron</keyword>
<evidence type="ECO:0000256" key="6">
    <source>
        <dbReference type="ARBA" id="ARBA00014931"/>
    </source>
</evidence>
<comment type="caution">
    <text evidence="14">The sequence shown here is derived from an EMBL/GenBank/DDBJ whole genome shotgun (WGS) entry which is preliminary data.</text>
</comment>
<dbReference type="InterPro" id="IPR015879">
    <property type="entry name" value="Ring_hydroxy_dOase_asu_C_dom"/>
</dbReference>
<dbReference type="GO" id="GO:0005506">
    <property type="term" value="F:iron ion binding"/>
    <property type="evidence" value="ECO:0007669"/>
    <property type="project" value="InterPro"/>
</dbReference>
<protein>
    <recommendedName>
        <fullName evidence="6">Choline monooxygenase, chloroplastic</fullName>
        <ecNumber evidence="5">1.14.15.7</ecNumber>
    </recommendedName>
</protein>
<dbReference type="InterPro" id="IPR001663">
    <property type="entry name" value="Rng_hydr_dOase-A"/>
</dbReference>
<organism evidence="14 15">
    <name type="scientific">Knufia fluminis</name>
    <dbReference type="NCBI Taxonomy" id="191047"/>
    <lineage>
        <taxon>Eukaryota</taxon>
        <taxon>Fungi</taxon>
        <taxon>Dikarya</taxon>
        <taxon>Ascomycota</taxon>
        <taxon>Pezizomycotina</taxon>
        <taxon>Eurotiomycetes</taxon>
        <taxon>Chaetothyriomycetidae</taxon>
        <taxon>Chaetothyriales</taxon>
        <taxon>Trichomeriaceae</taxon>
        <taxon>Knufia</taxon>
    </lineage>
</organism>
<evidence type="ECO:0000256" key="11">
    <source>
        <dbReference type="ARBA" id="ARBA00023014"/>
    </source>
</evidence>